<dbReference type="AlphaFoldDB" id="A0A914I1A8"/>
<dbReference type="WBParaSite" id="Gr19_v10_g5964.t1">
    <property type="protein sequence ID" value="Gr19_v10_g5964.t1"/>
    <property type="gene ID" value="Gr19_v10_g5964"/>
</dbReference>
<evidence type="ECO:0000256" key="1">
    <source>
        <dbReference type="SAM" id="Phobius"/>
    </source>
</evidence>
<sequence length="117" mass="13491">MLMFNDLLDICWDIKVQLGYHSHSVYLPSLVLSAVYLPYWFYIDFINEHKMLPYGLIAFSAYALFVLPLFFLAMPHALFVSFEFDLLLALPIPSVAGTIFSLINGTFSKLWKGELKF</sequence>
<evidence type="ECO:0000313" key="3">
    <source>
        <dbReference type="WBParaSite" id="Gr19_v10_g5964.t1"/>
    </source>
</evidence>
<feature type="transmembrane region" description="Helical" evidence="1">
    <location>
        <begin position="86"/>
        <end position="107"/>
    </location>
</feature>
<feature type="transmembrane region" description="Helical" evidence="1">
    <location>
        <begin position="54"/>
        <end position="74"/>
    </location>
</feature>
<keyword evidence="2" id="KW-1185">Reference proteome</keyword>
<feature type="transmembrane region" description="Helical" evidence="1">
    <location>
        <begin position="25"/>
        <end position="42"/>
    </location>
</feature>
<name>A0A914I1A8_GLORO</name>
<accession>A0A914I1A8</accession>
<evidence type="ECO:0000313" key="2">
    <source>
        <dbReference type="Proteomes" id="UP000887572"/>
    </source>
</evidence>
<protein>
    <submittedName>
        <fullName evidence="3">Uncharacterized protein</fullName>
    </submittedName>
</protein>
<keyword evidence="1" id="KW-0812">Transmembrane</keyword>
<organism evidence="2 3">
    <name type="scientific">Globodera rostochiensis</name>
    <name type="common">Golden nematode worm</name>
    <name type="synonym">Heterodera rostochiensis</name>
    <dbReference type="NCBI Taxonomy" id="31243"/>
    <lineage>
        <taxon>Eukaryota</taxon>
        <taxon>Metazoa</taxon>
        <taxon>Ecdysozoa</taxon>
        <taxon>Nematoda</taxon>
        <taxon>Chromadorea</taxon>
        <taxon>Rhabditida</taxon>
        <taxon>Tylenchina</taxon>
        <taxon>Tylenchomorpha</taxon>
        <taxon>Tylenchoidea</taxon>
        <taxon>Heteroderidae</taxon>
        <taxon>Heteroderinae</taxon>
        <taxon>Globodera</taxon>
    </lineage>
</organism>
<keyword evidence="1" id="KW-1133">Transmembrane helix</keyword>
<proteinExistence type="predicted"/>
<reference evidence="3" key="1">
    <citation type="submission" date="2022-11" db="UniProtKB">
        <authorList>
            <consortium name="WormBaseParasite"/>
        </authorList>
    </citation>
    <scope>IDENTIFICATION</scope>
</reference>
<dbReference type="Proteomes" id="UP000887572">
    <property type="component" value="Unplaced"/>
</dbReference>
<keyword evidence="1" id="KW-0472">Membrane</keyword>